<organism evidence="1 2">
    <name type="scientific">Austropuccinia psidii MF-1</name>
    <dbReference type="NCBI Taxonomy" id="1389203"/>
    <lineage>
        <taxon>Eukaryota</taxon>
        <taxon>Fungi</taxon>
        <taxon>Dikarya</taxon>
        <taxon>Basidiomycota</taxon>
        <taxon>Pucciniomycotina</taxon>
        <taxon>Pucciniomycetes</taxon>
        <taxon>Pucciniales</taxon>
        <taxon>Sphaerophragmiaceae</taxon>
        <taxon>Austropuccinia</taxon>
    </lineage>
</organism>
<comment type="caution">
    <text evidence="1">The sequence shown here is derived from an EMBL/GenBank/DDBJ whole genome shotgun (WGS) entry which is preliminary data.</text>
</comment>
<gene>
    <name evidence="1" type="ORF">O181_091899</name>
</gene>
<sequence>MLAKLGFNASEVDQSFYVFKKGGVTIVIWMHGDDGVVSSNFPEAIQDFRHNICSRLDVKWKDSVSRIVGLECGFGEGEVTITQQHLTNGILDSYPQAIFHHDAPLPPSPATDLGQQPSVVDAMLYCSVIGFLSYLVSRSSEPPHTTLCGTD</sequence>
<accession>A0A9Q3P8C5</accession>
<evidence type="ECO:0000313" key="2">
    <source>
        <dbReference type="Proteomes" id="UP000765509"/>
    </source>
</evidence>
<dbReference type="Proteomes" id="UP000765509">
    <property type="component" value="Unassembled WGS sequence"/>
</dbReference>
<name>A0A9Q3P8C5_9BASI</name>
<reference evidence="1" key="1">
    <citation type="submission" date="2021-03" db="EMBL/GenBank/DDBJ databases">
        <title>Draft genome sequence of rust myrtle Austropuccinia psidii MF-1, a brazilian biotype.</title>
        <authorList>
            <person name="Quecine M.C."/>
            <person name="Pachon D.M.R."/>
            <person name="Bonatelli M.L."/>
            <person name="Correr F.H."/>
            <person name="Franceschini L.M."/>
            <person name="Leite T.F."/>
            <person name="Margarido G.R.A."/>
            <person name="Almeida C.A."/>
            <person name="Ferrarezi J.A."/>
            <person name="Labate C.A."/>
        </authorList>
    </citation>
    <scope>NUCLEOTIDE SEQUENCE</scope>
    <source>
        <strain evidence="1">MF-1</strain>
    </source>
</reference>
<protein>
    <submittedName>
        <fullName evidence="1">Uncharacterized protein</fullName>
    </submittedName>
</protein>
<keyword evidence="2" id="KW-1185">Reference proteome</keyword>
<proteinExistence type="predicted"/>
<evidence type="ECO:0000313" key="1">
    <source>
        <dbReference type="EMBL" id="MBW0552184.1"/>
    </source>
</evidence>
<dbReference type="AlphaFoldDB" id="A0A9Q3P8C5"/>
<dbReference type="EMBL" id="AVOT02058278">
    <property type="protein sequence ID" value="MBW0552184.1"/>
    <property type="molecule type" value="Genomic_DNA"/>
</dbReference>